<evidence type="ECO:0000259" key="5">
    <source>
        <dbReference type="PROSITE" id="PS50931"/>
    </source>
</evidence>
<dbReference type="InterPro" id="IPR000847">
    <property type="entry name" value="LysR_HTH_N"/>
</dbReference>
<keyword evidence="2" id="KW-0805">Transcription regulation</keyword>
<dbReference type="GO" id="GO:0003677">
    <property type="term" value="F:DNA binding"/>
    <property type="evidence" value="ECO:0007669"/>
    <property type="project" value="UniProtKB-KW"/>
</dbReference>
<evidence type="ECO:0000313" key="6">
    <source>
        <dbReference type="EMBL" id="CAL95092.1"/>
    </source>
</evidence>
<proteinExistence type="inferred from homology"/>
<evidence type="ECO:0000313" key="7">
    <source>
        <dbReference type="Proteomes" id="UP000002588"/>
    </source>
</evidence>
<dbReference type="InterPro" id="IPR050389">
    <property type="entry name" value="LysR-type_TF"/>
</dbReference>
<keyword evidence="3" id="KW-0238">DNA-binding</keyword>
<dbReference type="STRING" id="62928.azo2475"/>
<dbReference type="PANTHER" id="PTHR30118">
    <property type="entry name" value="HTH-TYPE TRANSCRIPTIONAL REGULATOR LEUO-RELATED"/>
    <property type="match status" value="1"/>
</dbReference>
<dbReference type="RefSeq" id="WP_011766205.1">
    <property type="nucleotide sequence ID" value="NC_008702.1"/>
</dbReference>
<name>A1K8D7_AZOSB</name>
<organism evidence="6 7">
    <name type="scientific">Azoarcus sp. (strain BH72)</name>
    <dbReference type="NCBI Taxonomy" id="418699"/>
    <lineage>
        <taxon>Bacteria</taxon>
        <taxon>Pseudomonadati</taxon>
        <taxon>Pseudomonadota</taxon>
        <taxon>Betaproteobacteria</taxon>
        <taxon>Rhodocyclales</taxon>
        <taxon>Zoogloeaceae</taxon>
        <taxon>Azoarcus</taxon>
    </lineage>
</organism>
<accession>A1K8D7</accession>
<dbReference type="AlphaFoldDB" id="A1K8D7"/>
<evidence type="ECO:0000256" key="2">
    <source>
        <dbReference type="ARBA" id="ARBA00023015"/>
    </source>
</evidence>
<gene>
    <name evidence="6" type="primary">dntR</name>
    <name evidence="6" type="ordered locus">azo2475</name>
</gene>
<dbReference type="Gene3D" id="3.40.190.10">
    <property type="entry name" value="Periplasmic binding protein-like II"/>
    <property type="match status" value="2"/>
</dbReference>
<dbReference type="eggNOG" id="COG0583">
    <property type="taxonomic scope" value="Bacteria"/>
</dbReference>
<dbReference type="Pfam" id="PF03466">
    <property type="entry name" value="LysR_substrate"/>
    <property type="match status" value="1"/>
</dbReference>
<dbReference type="PANTHER" id="PTHR30118:SF15">
    <property type="entry name" value="TRANSCRIPTIONAL REGULATORY PROTEIN"/>
    <property type="match status" value="1"/>
</dbReference>
<dbReference type="SUPFAM" id="SSF53850">
    <property type="entry name" value="Periplasmic binding protein-like II"/>
    <property type="match status" value="1"/>
</dbReference>
<evidence type="ECO:0000256" key="1">
    <source>
        <dbReference type="ARBA" id="ARBA00009437"/>
    </source>
</evidence>
<dbReference type="CDD" id="cd08459">
    <property type="entry name" value="PBP2_DntR_NahR_LinR_like"/>
    <property type="match status" value="1"/>
</dbReference>
<dbReference type="PRINTS" id="PR00039">
    <property type="entry name" value="HTHLYSR"/>
</dbReference>
<evidence type="ECO:0000256" key="4">
    <source>
        <dbReference type="ARBA" id="ARBA00023163"/>
    </source>
</evidence>
<evidence type="ECO:0000256" key="3">
    <source>
        <dbReference type="ARBA" id="ARBA00023125"/>
    </source>
</evidence>
<dbReference type="KEGG" id="azo:azo2475"/>
<dbReference type="GO" id="GO:0003700">
    <property type="term" value="F:DNA-binding transcription factor activity"/>
    <property type="evidence" value="ECO:0007669"/>
    <property type="project" value="InterPro"/>
</dbReference>
<sequence>MNIQSVDLNLLKIFEAVYLERNVSRAAVRLELTQPSVSHGLTRLRLLFGDPLFVRTRSGVEPTVVADRIAGPVQQALRVLQTTLDEHAHFEPASSGRTFRLHMSDFGEVIFLPKLMRALLERAPGVRIETRQLGGVELAAALDSGQIDLAIGYLPVLDQGFECRHLLADEYAVIAPRHLIPSGGKGDNAFNGLDFIAVTSHPQTLAILRECGLLDRVKLWVPHFMVVPAILAERNFAAVAPREVVHAFSPRSRVRSFPLPALQRGMDVNLYWNRRYTGDPGHAWMRELVADLFDRERK</sequence>
<keyword evidence="7" id="KW-1185">Reference proteome</keyword>
<dbReference type="PROSITE" id="PS50931">
    <property type="entry name" value="HTH_LYSR"/>
    <property type="match status" value="1"/>
</dbReference>
<dbReference type="Gene3D" id="1.10.10.10">
    <property type="entry name" value="Winged helix-like DNA-binding domain superfamily/Winged helix DNA-binding domain"/>
    <property type="match status" value="1"/>
</dbReference>
<dbReference type="EMBL" id="AM406670">
    <property type="protein sequence ID" value="CAL95092.1"/>
    <property type="molecule type" value="Genomic_DNA"/>
</dbReference>
<dbReference type="InterPro" id="IPR036390">
    <property type="entry name" value="WH_DNA-bd_sf"/>
</dbReference>
<protein>
    <submittedName>
        <fullName evidence="6">Transcriptional regulator, LysR family</fullName>
    </submittedName>
</protein>
<dbReference type="InterPro" id="IPR036388">
    <property type="entry name" value="WH-like_DNA-bd_sf"/>
</dbReference>
<feature type="domain" description="HTH lysR-type" evidence="5">
    <location>
        <begin position="6"/>
        <end position="63"/>
    </location>
</feature>
<dbReference type="SUPFAM" id="SSF46785">
    <property type="entry name" value="Winged helix' DNA-binding domain"/>
    <property type="match status" value="1"/>
</dbReference>
<dbReference type="InterPro" id="IPR005119">
    <property type="entry name" value="LysR_subst-bd"/>
</dbReference>
<keyword evidence="4" id="KW-0804">Transcription</keyword>
<reference evidence="6 7" key="1">
    <citation type="journal article" date="2006" name="Nat. Biotechnol.">
        <title>Complete genome of the mutualistic, N2-fixing grass endophyte Azoarcus sp. strain BH72.</title>
        <authorList>
            <person name="Krause A."/>
            <person name="Ramakumar A."/>
            <person name="Bartels D."/>
            <person name="Battistoni F."/>
            <person name="Bekel T."/>
            <person name="Boch J."/>
            <person name="Boehm M."/>
            <person name="Friedrich F."/>
            <person name="Hurek T."/>
            <person name="Krause L."/>
            <person name="Linke B."/>
            <person name="McHardy A.C."/>
            <person name="Sarkar A."/>
            <person name="Schneiker S."/>
            <person name="Syed A.A."/>
            <person name="Thauer R."/>
            <person name="Vorhoelter F.-J."/>
            <person name="Weidner S."/>
            <person name="Puehler A."/>
            <person name="Reinhold-Hurek B."/>
            <person name="Kaiser O."/>
            <person name="Goesmann A."/>
        </authorList>
    </citation>
    <scope>NUCLEOTIDE SEQUENCE [LARGE SCALE GENOMIC DNA]</scope>
    <source>
        <strain evidence="6 7">BH72</strain>
    </source>
</reference>
<dbReference type="HOGENOM" id="CLU_039613_39_0_4"/>
<dbReference type="Proteomes" id="UP000002588">
    <property type="component" value="Chromosome"/>
</dbReference>
<comment type="similarity">
    <text evidence="1">Belongs to the LysR transcriptional regulatory family.</text>
</comment>
<dbReference type="Pfam" id="PF00126">
    <property type="entry name" value="HTH_1"/>
    <property type="match status" value="1"/>
</dbReference>